<sequence length="249" mass="26781">MIGWRSEFTSVGGVRMHAGELGSGPEVVCVHGLGCSHRYFLPLARELAPRTHVTAPDLPGFGRTPGPREALDVRGLSRALGSWLRATGREGALLVANSAGCQVVADLATHSPELLGPVVLIGPTTDPHLRSWPRQVLGLLADVPWEHPALVLPIVRDYATCGPRRFLATFRHLLADPFERHLPCLPTPTVVLRGTRDPLVTGTWLREAAALVPDGRPVEFQGRGHALNFSAPAETARVVLSLLGEQLVS</sequence>
<organism evidence="2 3">
    <name type="scientific">Amycolatopsis bartoniae</name>
    <dbReference type="NCBI Taxonomy" id="941986"/>
    <lineage>
        <taxon>Bacteria</taxon>
        <taxon>Bacillati</taxon>
        <taxon>Actinomycetota</taxon>
        <taxon>Actinomycetes</taxon>
        <taxon>Pseudonocardiales</taxon>
        <taxon>Pseudonocardiaceae</taxon>
        <taxon>Amycolatopsis</taxon>
    </lineage>
</organism>
<dbReference type="PANTHER" id="PTHR46438">
    <property type="entry name" value="ALPHA/BETA-HYDROLASES SUPERFAMILY PROTEIN"/>
    <property type="match status" value="1"/>
</dbReference>
<protein>
    <recommendedName>
        <fullName evidence="1">AB hydrolase-1 domain-containing protein</fullName>
    </recommendedName>
</protein>
<dbReference type="InterPro" id="IPR000073">
    <property type="entry name" value="AB_hydrolase_1"/>
</dbReference>
<feature type="domain" description="AB hydrolase-1" evidence="1">
    <location>
        <begin position="27"/>
        <end position="237"/>
    </location>
</feature>
<gene>
    <name evidence="2" type="ORF">GCM10017566_11940</name>
</gene>
<comment type="caution">
    <text evidence="2">The sequence shown here is derived from an EMBL/GenBank/DDBJ whole genome shotgun (WGS) entry which is preliminary data.</text>
</comment>
<dbReference type="SUPFAM" id="SSF53474">
    <property type="entry name" value="alpha/beta-Hydrolases"/>
    <property type="match status" value="1"/>
</dbReference>
<evidence type="ECO:0000313" key="2">
    <source>
        <dbReference type="EMBL" id="GHF40176.1"/>
    </source>
</evidence>
<dbReference type="GO" id="GO:0003824">
    <property type="term" value="F:catalytic activity"/>
    <property type="evidence" value="ECO:0007669"/>
    <property type="project" value="UniProtKB-ARBA"/>
</dbReference>
<reference evidence="2" key="1">
    <citation type="journal article" date="2014" name="Int. J. Syst. Evol. Microbiol.">
        <title>Complete genome sequence of Corynebacterium casei LMG S-19264T (=DSM 44701T), isolated from a smear-ripened cheese.</title>
        <authorList>
            <consortium name="US DOE Joint Genome Institute (JGI-PGF)"/>
            <person name="Walter F."/>
            <person name="Albersmeier A."/>
            <person name="Kalinowski J."/>
            <person name="Ruckert C."/>
        </authorList>
    </citation>
    <scope>NUCLEOTIDE SEQUENCE</scope>
    <source>
        <strain evidence="2">CGMCC 4.7679</strain>
    </source>
</reference>
<keyword evidence="3" id="KW-1185">Reference proteome</keyword>
<dbReference type="InterPro" id="IPR029058">
    <property type="entry name" value="AB_hydrolase_fold"/>
</dbReference>
<dbReference type="EMBL" id="BNAV01000001">
    <property type="protein sequence ID" value="GHF40176.1"/>
    <property type="molecule type" value="Genomic_DNA"/>
</dbReference>
<dbReference type="OrthoDB" id="27092at2"/>
<dbReference type="RefSeq" id="WP_145934915.1">
    <property type="nucleotide sequence ID" value="NZ_BNAV01000001.1"/>
</dbReference>
<accession>A0A8H9M8C1</accession>
<proteinExistence type="predicted"/>
<dbReference type="Pfam" id="PF12697">
    <property type="entry name" value="Abhydrolase_6"/>
    <property type="match status" value="1"/>
</dbReference>
<dbReference type="Gene3D" id="3.40.50.1820">
    <property type="entry name" value="alpha/beta hydrolase"/>
    <property type="match status" value="1"/>
</dbReference>
<evidence type="ECO:0000259" key="1">
    <source>
        <dbReference type="Pfam" id="PF12697"/>
    </source>
</evidence>
<evidence type="ECO:0000313" key="3">
    <source>
        <dbReference type="Proteomes" id="UP000658656"/>
    </source>
</evidence>
<name>A0A8H9M8C1_9PSEU</name>
<dbReference type="Proteomes" id="UP000658656">
    <property type="component" value="Unassembled WGS sequence"/>
</dbReference>
<reference evidence="2" key="2">
    <citation type="submission" date="2020-09" db="EMBL/GenBank/DDBJ databases">
        <authorList>
            <person name="Sun Q."/>
            <person name="Zhou Y."/>
        </authorList>
    </citation>
    <scope>NUCLEOTIDE SEQUENCE</scope>
    <source>
        <strain evidence="2">CGMCC 4.7679</strain>
    </source>
</reference>
<dbReference type="PANTHER" id="PTHR46438:SF11">
    <property type="entry name" value="LIPASE-RELATED"/>
    <property type="match status" value="1"/>
</dbReference>
<dbReference type="AlphaFoldDB" id="A0A8H9M8C1"/>